<evidence type="ECO:0000259" key="1">
    <source>
        <dbReference type="Pfam" id="PF03101"/>
    </source>
</evidence>
<dbReference type="Pfam" id="PF03101">
    <property type="entry name" value="FAR1"/>
    <property type="match status" value="1"/>
</dbReference>
<keyword evidence="3" id="KW-1185">Reference proteome</keyword>
<dbReference type="EMBL" id="JANJYJ010000008">
    <property type="protein sequence ID" value="KAK3195642.1"/>
    <property type="molecule type" value="Genomic_DNA"/>
</dbReference>
<proteinExistence type="predicted"/>
<sequence>MPTNDDETSRLESSNQFLLKGLTITSDFVGKEFDSVEQAESFYFNYAKVMGFSVRKDEVRHDDRGCIKLRRWVCNKQGHRPKIWLGKVDTVPEPRAITRE</sequence>
<dbReference type="PANTHER" id="PTHR46328">
    <property type="entry name" value="FAR-RED IMPAIRED RESPONSIVE (FAR1) FAMILY PROTEIN-RELATED"/>
    <property type="match status" value="1"/>
</dbReference>
<comment type="caution">
    <text evidence="2">The sequence shown here is derived from an EMBL/GenBank/DDBJ whole genome shotgun (WGS) entry which is preliminary data.</text>
</comment>
<dbReference type="Proteomes" id="UP001281410">
    <property type="component" value="Unassembled WGS sequence"/>
</dbReference>
<reference evidence="2" key="1">
    <citation type="journal article" date="2023" name="Plant J.">
        <title>Genome sequences and population genomics provide insights into the demographic history, inbreeding, and mutation load of two 'living fossil' tree species of Dipteronia.</title>
        <authorList>
            <person name="Feng Y."/>
            <person name="Comes H.P."/>
            <person name="Chen J."/>
            <person name="Zhu S."/>
            <person name="Lu R."/>
            <person name="Zhang X."/>
            <person name="Li P."/>
            <person name="Qiu J."/>
            <person name="Olsen K.M."/>
            <person name="Qiu Y."/>
        </authorList>
    </citation>
    <scope>NUCLEOTIDE SEQUENCE</scope>
    <source>
        <strain evidence="2">NBL</strain>
    </source>
</reference>
<feature type="domain" description="FAR1" evidence="1">
    <location>
        <begin position="41"/>
        <end position="82"/>
    </location>
</feature>
<name>A0AAD9ZZ70_9ROSI</name>
<protein>
    <recommendedName>
        <fullName evidence="1">FAR1 domain-containing protein</fullName>
    </recommendedName>
</protein>
<dbReference type="PANTHER" id="PTHR46328:SF14">
    <property type="entry name" value="FAR-RED IMPAIRED RESPONSIVE (FAR1) FAMILY PROTEIN"/>
    <property type="match status" value="1"/>
</dbReference>
<accession>A0AAD9ZZ70</accession>
<dbReference type="InterPro" id="IPR004330">
    <property type="entry name" value="FAR1_DNA_bnd_dom"/>
</dbReference>
<organism evidence="2 3">
    <name type="scientific">Dipteronia sinensis</name>
    <dbReference type="NCBI Taxonomy" id="43782"/>
    <lineage>
        <taxon>Eukaryota</taxon>
        <taxon>Viridiplantae</taxon>
        <taxon>Streptophyta</taxon>
        <taxon>Embryophyta</taxon>
        <taxon>Tracheophyta</taxon>
        <taxon>Spermatophyta</taxon>
        <taxon>Magnoliopsida</taxon>
        <taxon>eudicotyledons</taxon>
        <taxon>Gunneridae</taxon>
        <taxon>Pentapetalae</taxon>
        <taxon>rosids</taxon>
        <taxon>malvids</taxon>
        <taxon>Sapindales</taxon>
        <taxon>Sapindaceae</taxon>
        <taxon>Hippocastanoideae</taxon>
        <taxon>Acereae</taxon>
        <taxon>Dipteronia</taxon>
    </lineage>
</organism>
<gene>
    <name evidence="2" type="ORF">Dsin_026952</name>
</gene>
<evidence type="ECO:0000313" key="3">
    <source>
        <dbReference type="Proteomes" id="UP001281410"/>
    </source>
</evidence>
<dbReference type="AlphaFoldDB" id="A0AAD9ZZ70"/>
<evidence type="ECO:0000313" key="2">
    <source>
        <dbReference type="EMBL" id="KAK3195642.1"/>
    </source>
</evidence>